<dbReference type="InterPro" id="IPR016561">
    <property type="entry name" value="DYNLRB1/2"/>
</dbReference>
<evidence type="ECO:0000313" key="12">
    <source>
        <dbReference type="EMBL" id="CAG7833995.1"/>
    </source>
</evidence>
<dbReference type="Proteomes" id="UP000708208">
    <property type="component" value="Unassembled WGS sequence"/>
</dbReference>
<comment type="caution">
    <text evidence="12">The sequence shown here is derived from an EMBL/GenBank/DDBJ whole genome shotgun (WGS) entry which is preliminary data.</text>
</comment>
<dbReference type="Pfam" id="PF03259">
    <property type="entry name" value="Robl_LC7"/>
    <property type="match status" value="1"/>
</dbReference>
<evidence type="ECO:0000256" key="7">
    <source>
        <dbReference type="ARBA" id="ARBA00023175"/>
    </source>
</evidence>
<protein>
    <recommendedName>
        <fullName evidence="10">Dynein light chain roadblock</fullName>
    </recommendedName>
</protein>
<name>A0A8J2LI14_9HEXA</name>
<gene>
    <name evidence="12" type="ORF">AFUS01_LOCUS43547</name>
</gene>
<dbReference type="EMBL" id="CAJVCH010570078">
    <property type="protein sequence ID" value="CAG7833995.1"/>
    <property type="molecule type" value="Genomic_DNA"/>
</dbReference>
<comment type="function">
    <text evidence="9">Acts as one of several non-catalytic accessory components of the cytoplasmic dynein 1 complex that are thought to be involved in linking dynein to cargos and to adapter proteins that regulate dynein function. Cytoplasmic dynein 1 acts as a motor for the intracellular retrograde motility of vesicles and organelles along microtubules.</text>
</comment>
<dbReference type="PIRSF" id="PIRSF009998">
    <property type="entry name" value="DLC7"/>
    <property type="match status" value="1"/>
</dbReference>
<evidence type="ECO:0000313" key="13">
    <source>
        <dbReference type="Proteomes" id="UP000708208"/>
    </source>
</evidence>
<evidence type="ECO:0000256" key="4">
    <source>
        <dbReference type="ARBA" id="ARBA00022490"/>
    </source>
</evidence>
<comment type="subcellular location">
    <subcellularLocation>
        <location evidence="1 10">Cytoplasm</location>
        <location evidence="1 10">Cytoskeleton</location>
    </subcellularLocation>
</comment>
<evidence type="ECO:0000256" key="2">
    <source>
        <dbReference type="ARBA" id="ARBA00007191"/>
    </source>
</evidence>
<reference evidence="12" key="1">
    <citation type="submission" date="2021-06" db="EMBL/GenBank/DDBJ databases">
        <authorList>
            <person name="Hodson N. C."/>
            <person name="Mongue J. A."/>
            <person name="Jaron S. K."/>
        </authorList>
    </citation>
    <scope>NUCLEOTIDE SEQUENCE</scope>
</reference>
<keyword evidence="7 10" id="KW-0505">Motor protein</keyword>
<keyword evidence="4 10" id="KW-0963">Cytoplasm</keyword>
<dbReference type="AlphaFoldDB" id="A0A8J2LI14"/>
<evidence type="ECO:0000256" key="8">
    <source>
        <dbReference type="ARBA" id="ARBA00023212"/>
    </source>
</evidence>
<evidence type="ECO:0000259" key="11">
    <source>
        <dbReference type="SMART" id="SM00960"/>
    </source>
</evidence>
<evidence type="ECO:0000256" key="10">
    <source>
        <dbReference type="PIRNR" id="PIRNR009998"/>
    </source>
</evidence>
<evidence type="ECO:0000256" key="9">
    <source>
        <dbReference type="ARBA" id="ARBA00025362"/>
    </source>
</evidence>
<dbReference type="InterPro" id="IPR004942">
    <property type="entry name" value="Roadblock/LAMTOR2_dom"/>
</dbReference>
<organism evidence="12 13">
    <name type="scientific">Allacma fusca</name>
    <dbReference type="NCBI Taxonomy" id="39272"/>
    <lineage>
        <taxon>Eukaryota</taxon>
        <taxon>Metazoa</taxon>
        <taxon>Ecdysozoa</taxon>
        <taxon>Arthropoda</taxon>
        <taxon>Hexapoda</taxon>
        <taxon>Collembola</taxon>
        <taxon>Symphypleona</taxon>
        <taxon>Sminthuridae</taxon>
        <taxon>Allacma</taxon>
    </lineage>
</organism>
<dbReference type="PANTHER" id="PTHR10779">
    <property type="entry name" value="DYNEIN LIGHT CHAIN ROADBLOCK"/>
    <property type="match status" value="1"/>
</dbReference>
<dbReference type="OrthoDB" id="9985637at2759"/>
<keyword evidence="5 10" id="KW-0493">Microtubule</keyword>
<sequence length="100" mass="11137">MQADDIDDTVKRIAGHRGVLGVIIAARDGMPIKTTMDNTSTVLYVGTAIALFERSQSLVRDVDPSNALQFMRIRTAKYELMVSVEEEYIVVAVQNTKFTE</sequence>
<keyword evidence="13" id="KW-1185">Reference proteome</keyword>
<keyword evidence="6 10" id="KW-0243">Dynein</keyword>
<proteinExistence type="inferred from homology"/>
<evidence type="ECO:0000256" key="5">
    <source>
        <dbReference type="ARBA" id="ARBA00022701"/>
    </source>
</evidence>
<comment type="similarity">
    <text evidence="2 10">Belongs to the GAMAD family.</text>
</comment>
<keyword evidence="3 10" id="KW-0813">Transport</keyword>
<feature type="domain" description="Roadblock/LAMTOR2" evidence="11">
    <location>
        <begin position="6"/>
        <end position="94"/>
    </location>
</feature>
<keyword evidence="8 10" id="KW-0206">Cytoskeleton</keyword>
<evidence type="ECO:0000256" key="3">
    <source>
        <dbReference type="ARBA" id="ARBA00022448"/>
    </source>
</evidence>
<accession>A0A8J2LI14</accession>
<evidence type="ECO:0000256" key="1">
    <source>
        <dbReference type="ARBA" id="ARBA00004245"/>
    </source>
</evidence>
<evidence type="ECO:0000256" key="6">
    <source>
        <dbReference type="ARBA" id="ARBA00023017"/>
    </source>
</evidence>
<dbReference type="FunFam" id="3.30.450.30:FF:000011">
    <property type="entry name" value="Dynein light chain roadblock"/>
    <property type="match status" value="1"/>
</dbReference>
<dbReference type="SMART" id="SM00960">
    <property type="entry name" value="Robl_LC7"/>
    <property type="match status" value="1"/>
</dbReference>